<feature type="region of interest" description="Disordered" evidence="4">
    <location>
        <begin position="209"/>
        <end position="235"/>
    </location>
</feature>
<dbReference type="InterPro" id="IPR046347">
    <property type="entry name" value="bZIP_sf"/>
</dbReference>
<dbReference type="AlphaFoldDB" id="A0A395MGT6"/>
<dbReference type="PROSITE" id="PS50217">
    <property type="entry name" value="BZIP"/>
    <property type="match status" value="1"/>
</dbReference>
<dbReference type="CDD" id="cd14688">
    <property type="entry name" value="bZIP_YAP"/>
    <property type="match status" value="1"/>
</dbReference>
<dbReference type="PROSITE" id="PS00036">
    <property type="entry name" value="BZIP_BASIC"/>
    <property type="match status" value="1"/>
</dbReference>
<protein>
    <recommendedName>
        <fullName evidence="5">BZIP domain-containing protein</fullName>
    </recommendedName>
</protein>
<accession>A0A395MGT6</accession>
<feature type="region of interest" description="Disordered" evidence="4">
    <location>
        <begin position="66"/>
        <end position="145"/>
    </location>
</feature>
<dbReference type="GO" id="GO:0000976">
    <property type="term" value="F:transcription cis-regulatory region binding"/>
    <property type="evidence" value="ECO:0007669"/>
    <property type="project" value="InterPro"/>
</dbReference>
<dbReference type="InterPro" id="IPR050936">
    <property type="entry name" value="AP-1-like"/>
</dbReference>
<dbReference type="Proteomes" id="UP000265631">
    <property type="component" value="Unassembled WGS sequence"/>
</dbReference>
<comment type="subcellular location">
    <subcellularLocation>
        <location evidence="1">Nucleus</location>
    </subcellularLocation>
</comment>
<evidence type="ECO:0000256" key="3">
    <source>
        <dbReference type="SAM" id="Coils"/>
    </source>
</evidence>
<evidence type="ECO:0000256" key="2">
    <source>
        <dbReference type="ARBA" id="ARBA00023242"/>
    </source>
</evidence>
<evidence type="ECO:0000256" key="4">
    <source>
        <dbReference type="SAM" id="MobiDB-lite"/>
    </source>
</evidence>
<dbReference type="PANTHER" id="PTHR40621:SF8">
    <property type="entry name" value="AP-1-LIKE TRANSCRIPTION FACTOR YAP3"/>
    <property type="match status" value="1"/>
</dbReference>
<keyword evidence="3" id="KW-0175">Coiled coil</keyword>
<comment type="caution">
    <text evidence="6">The sequence shown here is derived from an EMBL/GenBank/DDBJ whole genome shotgun (WGS) entry which is preliminary data.</text>
</comment>
<evidence type="ECO:0000259" key="5">
    <source>
        <dbReference type="PROSITE" id="PS50217"/>
    </source>
</evidence>
<evidence type="ECO:0000313" key="7">
    <source>
        <dbReference type="Proteomes" id="UP000265631"/>
    </source>
</evidence>
<dbReference type="SUPFAM" id="SSF57959">
    <property type="entry name" value="Leucine zipper domain"/>
    <property type="match status" value="1"/>
</dbReference>
<dbReference type="InterPro" id="IPR004827">
    <property type="entry name" value="bZIP"/>
</dbReference>
<organism evidence="6 7">
    <name type="scientific">Fusarium flagelliforme</name>
    <dbReference type="NCBI Taxonomy" id="2675880"/>
    <lineage>
        <taxon>Eukaryota</taxon>
        <taxon>Fungi</taxon>
        <taxon>Dikarya</taxon>
        <taxon>Ascomycota</taxon>
        <taxon>Pezizomycotina</taxon>
        <taxon>Sordariomycetes</taxon>
        <taxon>Hypocreomycetidae</taxon>
        <taxon>Hypocreales</taxon>
        <taxon>Nectriaceae</taxon>
        <taxon>Fusarium</taxon>
        <taxon>Fusarium incarnatum-equiseti species complex</taxon>
    </lineage>
</organism>
<dbReference type="SMART" id="SM00338">
    <property type="entry name" value="BRLZ"/>
    <property type="match status" value="1"/>
</dbReference>
<sequence length="308" mass="33932">MNSSWQYNFPNSQPYCWPMPTLPLTPSPSHSAASSGFNTPRPESYASLSSYPNHLLHVCNGVSHDINESPHQAGASIPDPNPPSLTDCAPQAEHVQQQNARLQQSGSSGQKPVSPINEPILDKTGSGKDYARSRRMAQNRAAQRAFRERKEKYVETLKAKIAQLEAAQRQTSRENERLKKDLQKMSIENAMLRGTPLVSRSSVSIEPAGLIHPNPEDLSSKVVRDHTNKSPSSQIGKTIDDESLLTADAAWALIIGHGLFKKGLIDIGDVTDLLNHWARYDVQGRVFPKRAIIRAIEGSVARCTDDLT</sequence>
<feature type="coiled-coil region" evidence="3">
    <location>
        <begin position="147"/>
        <end position="195"/>
    </location>
</feature>
<dbReference type="EMBL" id="PXXK01000273">
    <property type="protein sequence ID" value="RFN47061.1"/>
    <property type="molecule type" value="Genomic_DNA"/>
</dbReference>
<keyword evidence="2" id="KW-0539">Nucleus</keyword>
<dbReference type="OrthoDB" id="2593073at2759"/>
<evidence type="ECO:0000256" key="1">
    <source>
        <dbReference type="ARBA" id="ARBA00004123"/>
    </source>
</evidence>
<name>A0A395MGT6_9HYPO</name>
<reference evidence="6 7" key="1">
    <citation type="journal article" date="2018" name="PLoS Pathog.">
        <title>Evolution of structural diversity of trichothecenes, a family of toxins produced by plant pathogenic and entomopathogenic fungi.</title>
        <authorList>
            <person name="Proctor R.H."/>
            <person name="McCormick S.P."/>
            <person name="Kim H.S."/>
            <person name="Cardoza R.E."/>
            <person name="Stanley A.M."/>
            <person name="Lindo L."/>
            <person name="Kelly A."/>
            <person name="Brown D.W."/>
            <person name="Lee T."/>
            <person name="Vaughan M.M."/>
            <person name="Alexander N.J."/>
            <person name="Busman M."/>
            <person name="Gutierrez S."/>
        </authorList>
    </citation>
    <scope>NUCLEOTIDE SEQUENCE [LARGE SCALE GENOMIC DNA]</scope>
    <source>
        <strain evidence="6 7">NRRL 13405</strain>
    </source>
</reference>
<dbReference type="GO" id="GO:0090575">
    <property type="term" value="C:RNA polymerase II transcription regulator complex"/>
    <property type="evidence" value="ECO:0007669"/>
    <property type="project" value="TreeGrafter"/>
</dbReference>
<feature type="compositionally biased region" description="Basic and acidic residues" evidence="4">
    <location>
        <begin position="214"/>
        <end position="228"/>
    </location>
</feature>
<dbReference type="GO" id="GO:0001228">
    <property type="term" value="F:DNA-binding transcription activator activity, RNA polymerase II-specific"/>
    <property type="evidence" value="ECO:0007669"/>
    <property type="project" value="TreeGrafter"/>
</dbReference>
<dbReference type="PANTHER" id="PTHR40621">
    <property type="entry name" value="TRANSCRIPTION FACTOR KAPC-RELATED"/>
    <property type="match status" value="1"/>
</dbReference>
<gene>
    <name evidence="6" type="ORF">FIE12Z_8675</name>
</gene>
<dbReference type="Pfam" id="PF00170">
    <property type="entry name" value="bZIP_1"/>
    <property type="match status" value="1"/>
</dbReference>
<dbReference type="Gene3D" id="1.20.5.170">
    <property type="match status" value="1"/>
</dbReference>
<proteinExistence type="predicted"/>
<feature type="compositionally biased region" description="Polar residues" evidence="4">
    <location>
        <begin position="94"/>
        <end position="111"/>
    </location>
</feature>
<evidence type="ECO:0000313" key="6">
    <source>
        <dbReference type="EMBL" id="RFN47061.1"/>
    </source>
</evidence>
<dbReference type="STRING" id="2594813.A0A395MGT6"/>
<keyword evidence="7" id="KW-1185">Reference proteome</keyword>
<feature type="domain" description="BZIP" evidence="5">
    <location>
        <begin position="129"/>
        <end position="192"/>
    </location>
</feature>